<feature type="compositionally biased region" description="Low complexity" evidence="1">
    <location>
        <begin position="452"/>
        <end position="480"/>
    </location>
</feature>
<gene>
    <name evidence="2" type="ORF">CFD26_104269</name>
</gene>
<dbReference type="Proteomes" id="UP000215289">
    <property type="component" value="Unassembled WGS sequence"/>
</dbReference>
<dbReference type="STRING" id="1245748.A0A3R7IJG3"/>
<sequence>MVKTLTEEVGALRNAQQNGEAATMPLHDEETPQSLLCLVLLSNEITLSDPVSFYFQFVHQRLALLSEEQLKGYRAVYPAQLNEQASILFLALSLVWLPVHHERRIFRAIKHHLFLTTHSKSPKLDQAQASLLLCYYMLTQGMIEEASMVITACEGSTRYLDSKPPHVTGERLHQKEELALRRSIACLESLTAALSSDLSALSSQRGLGWDRAAKQFGLPDISSDTISDQVAVVLLRVVYEYVETQLPSQSSGFHAGLDIDFKLTRLIFEMKGADEPPLLDQIRGGGYVVALWALFRLHLSLLERARELKDPQFEEVSTLSLNQLLSITAQISRLVQRALDDATVHIRDLPPALCPILYFSVIADGRLRLGQSEYDISGFRNLLVALRAKWALSDDTASLERLFSGDNAVFAYTETVHDEQTKARDYTRGKSPWWMPPVAAGVDYYIYSTLSPPSSRSPTASSSTPSTSSSKRKSSTTSAPCPIRSAFLSPGSFMQVFRGMMAPVPPLYPGKYEGKVVSRCDEALPVDVFKGFMPPLVADRVVDMMLYIQDFGYWGPGTEGILAASTAEALWGADYPGGIF</sequence>
<dbReference type="EMBL" id="NIDN02000085">
    <property type="protein sequence ID" value="RLL97200.1"/>
    <property type="molecule type" value="Genomic_DNA"/>
</dbReference>
<protein>
    <recommendedName>
        <fullName evidence="4">Transcription factor domain-containing protein</fullName>
    </recommendedName>
</protein>
<dbReference type="SUPFAM" id="SSF51735">
    <property type="entry name" value="NAD(P)-binding Rossmann-fold domains"/>
    <property type="match status" value="1"/>
</dbReference>
<evidence type="ECO:0008006" key="4">
    <source>
        <dbReference type="Google" id="ProtNLM"/>
    </source>
</evidence>
<proteinExistence type="predicted"/>
<dbReference type="InterPro" id="IPR036291">
    <property type="entry name" value="NAD(P)-bd_dom_sf"/>
</dbReference>
<keyword evidence="3" id="KW-1185">Reference proteome</keyword>
<accession>A0A3R7IJG3</accession>
<evidence type="ECO:0000313" key="2">
    <source>
        <dbReference type="EMBL" id="RLL97200.1"/>
    </source>
</evidence>
<comment type="caution">
    <text evidence="2">The sequence shown here is derived from an EMBL/GenBank/DDBJ whole genome shotgun (WGS) entry which is preliminary data.</text>
</comment>
<feature type="region of interest" description="Disordered" evidence="1">
    <location>
        <begin position="452"/>
        <end position="482"/>
    </location>
</feature>
<reference evidence="2 3" key="1">
    <citation type="submission" date="2018-08" db="EMBL/GenBank/DDBJ databases">
        <title>Draft genome sequences of two Aspergillus turcosus clinical strains isolated from bronchoalveolar lavage fluid: one azole-susceptible and the other azole-resistant.</title>
        <authorList>
            <person name="Parent-Michaud M."/>
            <person name="Dufresne P.J."/>
            <person name="Fournier E."/>
            <person name="Martineau C."/>
            <person name="Moreira S."/>
            <person name="Perkins V."/>
            <person name="De Repentigny L."/>
            <person name="Dufresne S.F."/>
        </authorList>
    </citation>
    <scope>NUCLEOTIDE SEQUENCE [LARGE SCALE GENOMIC DNA]</scope>
    <source>
        <strain evidence="2">HMR AF 1038</strain>
    </source>
</reference>
<name>A0A3R7IJG3_9EURO</name>
<dbReference type="OrthoDB" id="3358371at2759"/>
<evidence type="ECO:0000313" key="3">
    <source>
        <dbReference type="Proteomes" id="UP000215289"/>
    </source>
</evidence>
<organism evidence="2 3">
    <name type="scientific">Aspergillus turcosus</name>
    <dbReference type="NCBI Taxonomy" id="1245748"/>
    <lineage>
        <taxon>Eukaryota</taxon>
        <taxon>Fungi</taxon>
        <taxon>Dikarya</taxon>
        <taxon>Ascomycota</taxon>
        <taxon>Pezizomycotina</taxon>
        <taxon>Eurotiomycetes</taxon>
        <taxon>Eurotiomycetidae</taxon>
        <taxon>Eurotiales</taxon>
        <taxon>Aspergillaceae</taxon>
        <taxon>Aspergillus</taxon>
        <taxon>Aspergillus subgen. Fumigati</taxon>
    </lineage>
</organism>
<dbReference type="AlphaFoldDB" id="A0A3R7IJG3"/>
<evidence type="ECO:0000256" key="1">
    <source>
        <dbReference type="SAM" id="MobiDB-lite"/>
    </source>
</evidence>